<accession>A0ABM6BJF0</accession>
<keyword evidence="2" id="KW-1185">Reference proteome</keyword>
<sequence length="135" mass="15182">MVPPDAWRFVASGMELLLEKPFTEEAIEVYHAGTFAETDSDDFIREPFSGTVTRVKLQVNFVSDLNVISTLCLFFTTAETVKGHLLSQKFSTQGIVGDIHVYMTTATLHERSYAAISQRVKEKIQSKVDDFIFAI</sequence>
<gene>
    <name evidence="1" type="ORF">PL78_05535</name>
</gene>
<evidence type="ECO:0000313" key="2">
    <source>
        <dbReference type="Proteomes" id="UP000266744"/>
    </source>
</evidence>
<name>A0ABM6BJF0_YERET</name>
<dbReference type="RefSeq" id="WP_064513849.1">
    <property type="nucleotide sequence ID" value="NZ_CP010029.1"/>
</dbReference>
<protein>
    <submittedName>
        <fullName evidence="1">Uncharacterized protein</fullName>
    </submittedName>
</protein>
<evidence type="ECO:0000313" key="1">
    <source>
        <dbReference type="EMBL" id="ANI29302.1"/>
    </source>
</evidence>
<organism evidence="1 2">
    <name type="scientific">Yersinia entomophaga</name>
    <dbReference type="NCBI Taxonomy" id="935293"/>
    <lineage>
        <taxon>Bacteria</taxon>
        <taxon>Pseudomonadati</taxon>
        <taxon>Pseudomonadota</taxon>
        <taxon>Gammaproteobacteria</taxon>
        <taxon>Enterobacterales</taxon>
        <taxon>Yersiniaceae</taxon>
        <taxon>Yersinia</taxon>
    </lineage>
</organism>
<dbReference type="Proteomes" id="UP000266744">
    <property type="component" value="Chromosome"/>
</dbReference>
<reference evidence="1 2" key="1">
    <citation type="journal article" date="2016" name="Toxins">
        <title>The Draft Genome Sequence of the Yersinia entomophaga Entomopathogenic Type Strain MH96T.</title>
        <authorList>
            <person name="Hurst M.R."/>
            <person name="Beattie A."/>
            <person name="Altermann E."/>
            <person name="Moraga R.M."/>
            <person name="Harper L.A."/>
            <person name="Calder J."/>
            <person name="Laugraud A."/>
        </authorList>
    </citation>
    <scope>NUCLEOTIDE SEQUENCE [LARGE SCALE GENOMIC DNA]</scope>
    <source>
        <strain evidence="1 2">MH96</strain>
    </source>
</reference>
<dbReference type="EMBL" id="CP010029">
    <property type="protein sequence ID" value="ANI29302.1"/>
    <property type="molecule type" value="Genomic_DNA"/>
</dbReference>
<proteinExistence type="predicted"/>